<proteinExistence type="predicted"/>
<keyword evidence="3" id="KW-1185">Reference proteome</keyword>
<dbReference type="HOGENOM" id="CLU_848897_0_0_2"/>
<keyword evidence="1" id="KW-0472">Membrane</keyword>
<accession>A7I7K9</accession>
<organism evidence="2 3">
    <name type="scientific">Methanoregula boonei (strain DSM 21154 / JCM 14090 / 6A8)</name>
    <dbReference type="NCBI Taxonomy" id="456442"/>
    <lineage>
        <taxon>Archaea</taxon>
        <taxon>Methanobacteriati</taxon>
        <taxon>Methanobacteriota</taxon>
        <taxon>Stenosarchaea group</taxon>
        <taxon>Methanomicrobia</taxon>
        <taxon>Methanomicrobiales</taxon>
        <taxon>Methanoregulaceae</taxon>
        <taxon>Methanoregula</taxon>
    </lineage>
</organism>
<reference evidence="3" key="1">
    <citation type="journal article" date="2015" name="Microbiology">
        <title>Genome of Methanoregula boonei 6A8 reveals adaptations to oligotrophic peatland environments.</title>
        <authorList>
            <person name="Braeuer S."/>
            <person name="Cadillo-Quiroz H."/>
            <person name="Kyrpides N."/>
            <person name="Woyke T."/>
            <person name="Goodwin L."/>
            <person name="Detter C."/>
            <person name="Podell S."/>
            <person name="Yavitt J.B."/>
            <person name="Zinder S.H."/>
        </authorList>
    </citation>
    <scope>NUCLEOTIDE SEQUENCE [LARGE SCALE GENOMIC DNA]</scope>
    <source>
        <strain evidence="3">DSM 21154 / JCM 14090 / 6A8</strain>
    </source>
</reference>
<sequence length="327" mass="35349">MEPGNRPVFLNRQNSIFAIGLSFLCAIQYPVSHCAAILTYSFFLSILKYQKKMYTSVMTKRLHCAILVVGIVFMLLVAGCVTPPKSSSGSTSGGNSVVTETSTEETAATPAYVTAATPFVTTSAALQGTGSGYSNPYATPTPIAADLSCQIYQNTQYFSYNSTAVAFDLKTPPMYITYSVVPFNITVTKVVQVNQGGSSGDQWVTLQYSDYAPYSWFQISVLDKSTGNLDYQAGFGKAPGISNLSVYQNATLGPILNSGDLLVQMTGNNITATTGIWVKPVGNFDDPQNQTFTQCQYWNGQRQNYIPVATTTATPTWTPVNVQTPND</sequence>
<dbReference type="AlphaFoldDB" id="A7I7K9"/>
<dbReference type="Proteomes" id="UP000002408">
    <property type="component" value="Chromosome"/>
</dbReference>
<feature type="transmembrane region" description="Helical" evidence="1">
    <location>
        <begin position="16"/>
        <end position="43"/>
    </location>
</feature>
<keyword evidence="1" id="KW-1133">Transmembrane helix</keyword>
<evidence type="ECO:0000256" key="1">
    <source>
        <dbReference type="SAM" id="Phobius"/>
    </source>
</evidence>
<protein>
    <submittedName>
        <fullName evidence="2">Uncharacterized protein</fullName>
    </submittedName>
</protein>
<dbReference type="EMBL" id="CP000780">
    <property type="protein sequence ID" value="ABS55720.1"/>
    <property type="molecule type" value="Genomic_DNA"/>
</dbReference>
<name>A7I7K9_METB6</name>
<dbReference type="KEGG" id="mbn:Mboo_1202"/>
<keyword evidence="1" id="KW-0812">Transmembrane</keyword>
<feature type="transmembrane region" description="Helical" evidence="1">
    <location>
        <begin position="64"/>
        <end position="84"/>
    </location>
</feature>
<dbReference type="eggNOG" id="arCOG08058">
    <property type="taxonomic scope" value="Archaea"/>
</dbReference>
<evidence type="ECO:0000313" key="3">
    <source>
        <dbReference type="Proteomes" id="UP000002408"/>
    </source>
</evidence>
<gene>
    <name evidence="2" type="ordered locus">Mboo_1202</name>
</gene>
<evidence type="ECO:0000313" key="2">
    <source>
        <dbReference type="EMBL" id="ABS55720.1"/>
    </source>
</evidence>